<dbReference type="PANTHER" id="PTHR47169">
    <property type="entry name" value="OS01G0541250 PROTEIN"/>
    <property type="match status" value="1"/>
</dbReference>
<name>A0A9W6XH44_9STRA</name>
<feature type="region of interest" description="Disordered" evidence="1">
    <location>
        <begin position="147"/>
        <end position="228"/>
    </location>
</feature>
<dbReference type="AlphaFoldDB" id="A0A9W6XH44"/>
<evidence type="ECO:0000313" key="3">
    <source>
        <dbReference type="Proteomes" id="UP001165121"/>
    </source>
</evidence>
<dbReference type="EMBL" id="BSXT01001087">
    <property type="protein sequence ID" value="GMF38432.1"/>
    <property type="molecule type" value="Genomic_DNA"/>
</dbReference>
<feature type="compositionally biased region" description="Polar residues" evidence="1">
    <location>
        <begin position="151"/>
        <end position="161"/>
    </location>
</feature>
<proteinExistence type="predicted"/>
<dbReference type="Proteomes" id="UP001165121">
    <property type="component" value="Unassembled WGS sequence"/>
</dbReference>
<dbReference type="GO" id="GO:0003676">
    <property type="term" value="F:nucleic acid binding"/>
    <property type="evidence" value="ECO:0007669"/>
    <property type="project" value="InterPro"/>
</dbReference>
<gene>
    <name evidence="2" type="ORF">Pfra01_001108400</name>
</gene>
<keyword evidence="3" id="KW-1185">Reference proteome</keyword>
<dbReference type="Gene3D" id="3.30.420.10">
    <property type="entry name" value="Ribonuclease H-like superfamily/Ribonuclease H"/>
    <property type="match status" value="1"/>
</dbReference>
<comment type="caution">
    <text evidence="2">The sequence shown here is derived from an EMBL/GenBank/DDBJ whole genome shotgun (WGS) entry which is preliminary data.</text>
</comment>
<protein>
    <submittedName>
        <fullName evidence="2">Unnamed protein product</fullName>
    </submittedName>
</protein>
<dbReference type="OrthoDB" id="126665at2759"/>
<dbReference type="PANTHER" id="PTHR47169:SF2">
    <property type="entry name" value="OS01G0541250 PROTEIN"/>
    <property type="match status" value="1"/>
</dbReference>
<reference evidence="2" key="1">
    <citation type="submission" date="2023-04" db="EMBL/GenBank/DDBJ databases">
        <title>Phytophthora fragariaefolia NBRC 109709.</title>
        <authorList>
            <person name="Ichikawa N."/>
            <person name="Sato H."/>
            <person name="Tonouchi N."/>
        </authorList>
    </citation>
    <scope>NUCLEOTIDE SEQUENCE</scope>
    <source>
        <strain evidence="2">NBRC 109709</strain>
    </source>
</reference>
<sequence>MTYQPPRSPDLNVLDLGIFNALLAIQYRKDTENLDTLIDAVTDAFDKISPSINDKSFVTLQKVMQCVIEKGGRNDYNLPRVRKHYYIGSTSPVAIPISFANTVKGVKLYLMVAKGLTAKIRNSNSRCTGGTAKEKRNRAIKSTIVAWDSIPATTQPENNSDAVDYDESGDELKPQSDSDDESGGDSDTSSKRKKLPVIRPFNRSQARQNRKGNANEKPLPLHPRERRRQEAKTKAFLMKTMDNTHVRLMKNLTTSYEIFPFTCQKYEGDAFYCDPYFIQHYLMEIRYEEGSDLTVFFTKLENAMKAAQEATDSVMTESLKSIYLFHSMP</sequence>
<organism evidence="2 3">
    <name type="scientific">Phytophthora fragariaefolia</name>
    <dbReference type="NCBI Taxonomy" id="1490495"/>
    <lineage>
        <taxon>Eukaryota</taxon>
        <taxon>Sar</taxon>
        <taxon>Stramenopiles</taxon>
        <taxon>Oomycota</taxon>
        <taxon>Peronosporomycetes</taxon>
        <taxon>Peronosporales</taxon>
        <taxon>Peronosporaceae</taxon>
        <taxon>Phytophthora</taxon>
    </lineage>
</organism>
<accession>A0A9W6XH44</accession>
<evidence type="ECO:0000313" key="2">
    <source>
        <dbReference type="EMBL" id="GMF38432.1"/>
    </source>
</evidence>
<evidence type="ECO:0000256" key="1">
    <source>
        <dbReference type="SAM" id="MobiDB-lite"/>
    </source>
</evidence>
<dbReference type="InterPro" id="IPR036397">
    <property type="entry name" value="RNaseH_sf"/>
</dbReference>